<organism evidence="2 3">
    <name type="scientific">Aurantiacibacter rhizosphaerae</name>
    <dbReference type="NCBI Taxonomy" id="2691582"/>
    <lineage>
        <taxon>Bacteria</taxon>
        <taxon>Pseudomonadati</taxon>
        <taxon>Pseudomonadota</taxon>
        <taxon>Alphaproteobacteria</taxon>
        <taxon>Sphingomonadales</taxon>
        <taxon>Erythrobacteraceae</taxon>
        <taxon>Aurantiacibacter</taxon>
    </lineage>
</organism>
<dbReference type="SUPFAM" id="SSF54427">
    <property type="entry name" value="NTF2-like"/>
    <property type="match status" value="1"/>
</dbReference>
<accession>A0A844XD54</accession>
<name>A0A844XD54_9SPHN</name>
<keyword evidence="3" id="KW-1185">Reference proteome</keyword>
<dbReference type="InterPro" id="IPR032710">
    <property type="entry name" value="NTF2-like_dom_sf"/>
</dbReference>
<proteinExistence type="predicted"/>
<dbReference type="AlphaFoldDB" id="A0A844XD54"/>
<sequence length="146" mass="16742">MHKDKVTDNDSAQEFLNAFSTMANQPSKENLERLQAYYSPDLHFEDPGQTYESWEAYGNAFMHFQSAAKVGLTVQEWALSEGNLFVRWGFFMHSGEGFEGEAAYDSGDAAIEFDGFTYFRLNAEGKVQFQQEGWAQVPEAYRQHLR</sequence>
<dbReference type="Gene3D" id="3.10.450.50">
    <property type="match status" value="1"/>
</dbReference>
<reference evidence="2 3" key="1">
    <citation type="submission" date="2019-12" db="EMBL/GenBank/DDBJ databases">
        <authorList>
            <person name="Lee S.D."/>
        </authorList>
    </citation>
    <scope>NUCLEOTIDE SEQUENCE [LARGE SCALE GENOMIC DNA]</scope>
    <source>
        <strain evidence="2 3">GH3-10</strain>
    </source>
</reference>
<evidence type="ECO:0000313" key="2">
    <source>
        <dbReference type="EMBL" id="MWV27760.1"/>
    </source>
</evidence>
<gene>
    <name evidence="2" type="ORF">GRF63_07560</name>
</gene>
<evidence type="ECO:0000313" key="3">
    <source>
        <dbReference type="Proteomes" id="UP000461409"/>
    </source>
</evidence>
<reference evidence="2 3" key="2">
    <citation type="submission" date="2020-02" db="EMBL/GenBank/DDBJ databases">
        <title>Erythrobacter dongmakensis sp. nov., isolated from a tidal mudflat.</title>
        <authorList>
            <person name="Kim I.S."/>
        </authorList>
    </citation>
    <scope>NUCLEOTIDE SEQUENCE [LARGE SCALE GENOMIC DNA]</scope>
    <source>
        <strain evidence="2 3">GH3-10</strain>
    </source>
</reference>
<dbReference type="Proteomes" id="UP000461409">
    <property type="component" value="Unassembled WGS sequence"/>
</dbReference>
<dbReference type="InterPro" id="IPR037401">
    <property type="entry name" value="SnoaL-like"/>
</dbReference>
<protein>
    <recommendedName>
        <fullName evidence="1">SnoaL-like domain-containing protein</fullName>
    </recommendedName>
</protein>
<comment type="caution">
    <text evidence="2">The sequence shown here is derived from an EMBL/GenBank/DDBJ whole genome shotgun (WGS) entry which is preliminary data.</text>
</comment>
<evidence type="ECO:0000259" key="1">
    <source>
        <dbReference type="Pfam" id="PF12680"/>
    </source>
</evidence>
<dbReference type="RefSeq" id="WP_160485438.1">
    <property type="nucleotide sequence ID" value="NZ_WUBR01000002.1"/>
</dbReference>
<dbReference type="Pfam" id="PF12680">
    <property type="entry name" value="SnoaL_2"/>
    <property type="match status" value="1"/>
</dbReference>
<dbReference type="EMBL" id="WUBR01000002">
    <property type="protein sequence ID" value="MWV27760.1"/>
    <property type="molecule type" value="Genomic_DNA"/>
</dbReference>
<feature type="domain" description="SnoaL-like" evidence="1">
    <location>
        <begin position="28"/>
        <end position="127"/>
    </location>
</feature>